<keyword evidence="4" id="KW-1185">Reference proteome</keyword>
<evidence type="ECO:0000313" key="3">
    <source>
        <dbReference type="EMBL" id="SDC46876.1"/>
    </source>
</evidence>
<dbReference type="Proteomes" id="UP000198943">
    <property type="component" value="Unassembled WGS sequence"/>
</dbReference>
<dbReference type="EMBL" id="FMYW01000008">
    <property type="protein sequence ID" value="SDC46876.1"/>
    <property type="molecule type" value="Genomic_DNA"/>
</dbReference>
<feature type="domain" description="DUF362" evidence="2">
    <location>
        <begin position="92"/>
        <end position="299"/>
    </location>
</feature>
<dbReference type="InterPro" id="IPR007160">
    <property type="entry name" value="DUF362"/>
</dbReference>
<dbReference type="PROSITE" id="PS51257">
    <property type="entry name" value="PROKAR_LIPOPROTEIN"/>
    <property type="match status" value="1"/>
</dbReference>
<feature type="chain" id="PRO_5038947454" description="DUF362 domain-containing protein" evidence="1">
    <location>
        <begin position="20"/>
        <end position="342"/>
    </location>
</feature>
<evidence type="ECO:0000259" key="2">
    <source>
        <dbReference type="Pfam" id="PF04015"/>
    </source>
</evidence>
<keyword evidence="1" id="KW-0732">Signal</keyword>
<feature type="signal peptide" evidence="1">
    <location>
        <begin position="1"/>
        <end position="19"/>
    </location>
</feature>
<protein>
    <recommendedName>
        <fullName evidence="2">DUF362 domain-containing protein</fullName>
    </recommendedName>
</protein>
<name>A0A1G6LVZ9_9FIRM</name>
<organism evidence="3 4">
    <name type="scientific">Succiniclasticum ruminis</name>
    <dbReference type="NCBI Taxonomy" id="40841"/>
    <lineage>
        <taxon>Bacteria</taxon>
        <taxon>Bacillati</taxon>
        <taxon>Bacillota</taxon>
        <taxon>Negativicutes</taxon>
        <taxon>Acidaminococcales</taxon>
        <taxon>Acidaminococcaceae</taxon>
        <taxon>Succiniclasticum</taxon>
    </lineage>
</organism>
<sequence length="342" mass="37267">MLKKLAIALTAITFTLALTGCGGEKKTAEAKDVKPAATAAVVNSFKPEVNNKPLRFLTEDKNAPVVYFTKDISAGGLMKVYKALGQEKKGKVAVKVSFGAEGEQYLDPILMAELMKETQGTFVDTNGFTAPRNTAKGNYAMAEKHGFTKVGPVDVLDADGDIDMPVQNGYHLKFTRTGAHIQNYDTFVAVHRFKTHYIAQLGGNIKNISLSLGSLSGKALIHSAGKNDKTYQWADDDTTAQCFADAAKAAMDYKKGRWVFINVLDAFKAEDKCVNVQDRKSVGILASADPVALDQACVDFEFGAAKDDATRTAWEKHHSVNVLEFAEKINVGKRHYRMVSVD</sequence>
<dbReference type="AlphaFoldDB" id="A0A1G6LVZ9"/>
<gene>
    <name evidence="3" type="ORF">SAMN04487864_10836</name>
</gene>
<reference evidence="4" key="1">
    <citation type="submission" date="2016-10" db="EMBL/GenBank/DDBJ databases">
        <authorList>
            <person name="Varghese N."/>
            <person name="Submissions S."/>
        </authorList>
    </citation>
    <scope>NUCLEOTIDE SEQUENCE [LARGE SCALE GENOMIC DNA]</scope>
    <source>
        <strain evidence="4">DSM 11005</strain>
    </source>
</reference>
<evidence type="ECO:0000256" key="1">
    <source>
        <dbReference type="SAM" id="SignalP"/>
    </source>
</evidence>
<accession>A0A1G6LVZ9</accession>
<evidence type="ECO:0000313" key="4">
    <source>
        <dbReference type="Proteomes" id="UP000198943"/>
    </source>
</evidence>
<dbReference type="Pfam" id="PF04015">
    <property type="entry name" value="DUF362"/>
    <property type="match status" value="1"/>
</dbReference>
<proteinExistence type="predicted"/>
<dbReference type="RefSeq" id="WP_176760456.1">
    <property type="nucleotide sequence ID" value="NZ_FMYW01000008.1"/>
</dbReference>